<evidence type="ECO:0000313" key="9">
    <source>
        <dbReference type="EMBL" id="PAA73900.1"/>
    </source>
</evidence>
<dbReference type="NCBIfam" id="TIGR00803">
    <property type="entry name" value="nst"/>
    <property type="match status" value="1"/>
</dbReference>
<comment type="similarity">
    <text evidence="2">Belongs to the nucleotide-sugar transporter family. SLC35A subfamily.</text>
</comment>
<evidence type="ECO:0000256" key="6">
    <source>
        <dbReference type="ARBA" id="ARBA00023136"/>
    </source>
</evidence>
<evidence type="ECO:0000313" key="10">
    <source>
        <dbReference type="Proteomes" id="UP000215902"/>
    </source>
</evidence>
<gene>
    <name evidence="9" type="ORF">BOX15_Mlig030479g1</name>
</gene>
<proteinExistence type="inferred from homology"/>
<comment type="caution">
    <text evidence="9">The sequence shown here is derived from an EMBL/GenBank/DDBJ whole genome shotgun (WGS) entry which is preliminary data.</text>
</comment>
<dbReference type="InterPro" id="IPR037185">
    <property type="entry name" value="EmrE-like"/>
</dbReference>
<dbReference type="GO" id="GO:0015165">
    <property type="term" value="F:pyrimidine nucleotide-sugar transmembrane transporter activity"/>
    <property type="evidence" value="ECO:0007669"/>
    <property type="project" value="InterPro"/>
</dbReference>
<feature type="region of interest" description="Disordered" evidence="7">
    <location>
        <begin position="18"/>
        <end position="69"/>
    </location>
</feature>
<dbReference type="STRING" id="282301.A0A267FJC7"/>
<feature type="transmembrane region" description="Helical" evidence="8">
    <location>
        <begin position="85"/>
        <end position="107"/>
    </location>
</feature>
<evidence type="ECO:0008006" key="11">
    <source>
        <dbReference type="Google" id="ProtNLM"/>
    </source>
</evidence>
<evidence type="ECO:0000256" key="1">
    <source>
        <dbReference type="ARBA" id="ARBA00004141"/>
    </source>
</evidence>
<feature type="transmembrane region" description="Helical" evidence="8">
    <location>
        <begin position="183"/>
        <end position="203"/>
    </location>
</feature>
<feature type="transmembrane region" description="Helical" evidence="8">
    <location>
        <begin position="314"/>
        <end position="337"/>
    </location>
</feature>
<dbReference type="Proteomes" id="UP000215902">
    <property type="component" value="Unassembled WGS sequence"/>
</dbReference>
<evidence type="ECO:0000256" key="5">
    <source>
        <dbReference type="ARBA" id="ARBA00022989"/>
    </source>
</evidence>
<keyword evidence="3" id="KW-0813">Transport</keyword>
<organism evidence="9 10">
    <name type="scientific">Macrostomum lignano</name>
    <dbReference type="NCBI Taxonomy" id="282301"/>
    <lineage>
        <taxon>Eukaryota</taxon>
        <taxon>Metazoa</taxon>
        <taxon>Spiralia</taxon>
        <taxon>Lophotrochozoa</taxon>
        <taxon>Platyhelminthes</taxon>
        <taxon>Rhabditophora</taxon>
        <taxon>Macrostomorpha</taxon>
        <taxon>Macrostomida</taxon>
        <taxon>Macrostomidae</taxon>
        <taxon>Macrostomum</taxon>
    </lineage>
</organism>
<evidence type="ECO:0000256" key="2">
    <source>
        <dbReference type="ARBA" id="ARBA00009976"/>
    </source>
</evidence>
<accession>A0A267FJC7</accession>
<evidence type="ECO:0000256" key="3">
    <source>
        <dbReference type="ARBA" id="ARBA00022597"/>
    </source>
</evidence>
<feature type="transmembrane region" description="Helical" evidence="8">
    <location>
        <begin position="373"/>
        <end position="389"/>
    </location>
</feature>
<comment type="subcellular location">
    <subcellularLocation>
        <location evidence="1">Membrane</location>
        <topology evidence="1">Multi-pass membrane protein</topology>
    </subcellularLocation>
</comment>
<keyword evidence="4 8" id="KW-0812">Transmembrane</keyword>
<dbReference type="PANTHER" id="PTHR10231">
    <property type="entry name" value="NUCLEOTIDE-SUGAR TRANSMEMBRANE TRANSPORTER"/>
    <property type="match status" value="1"/>
</dbReference>
<dbReference type="GO" id="GO:0000139">
    <property type="term" value="C:Golgi membrane"/>
    <property type="evidence" value="ECO:0007669"/>
    <property type="project" value="InterPro"/>
</dbReference>
<evidence type="ECO:0000256" key="8">
    <source>
        <dbReference type="SAM" id="Phobius"/>
    </source>
</evidence>
<reference evidence="9 10" key="1">
    <citation type="submission" date="2017-06" db="EMBL/GenBank/DDBJ databases">
        <title>A platform for efficient transgenesis in Macrostomum lignano, a flatworm model organism for stem cell research.</title>
        <authorList>
            <person name="Berezikov E."/>
        </authorList>
    </citation>
    <scope>NUCLEOTIDE SEQUENCE [LARGE SCALE GENOMIC DNA]</scope>
    <source>
        <strain evidence="9">DV1</strain>
        <tissue evidence="9">Whole organism</tissue>
    </source>
</reference>
<feature type="transmembrane region" description="Helical" evidence="8">
    <location>
        <begin position="113"/>
        <end position="134"/>
    </location>
</feature>
<feature type="compositionally biased region" description="Polar residues" evidence="7">
    <location>
        <begin position="20"/>
        <end position="34"/>
    </location>
</feature>
<dbReference type="AlphaFoldDB" id="A0A267FJC7"/>
<dbReference type="SUPFAM" id="SSF103481">
    <property type="entry name" value="Multidrug resistance efflux transporter EmrE"/>
    <property type="match status" value="1"/>
</dbReference>
<name>A0A267FJC7_9PLAT</name>
<keyword evidence="10" id="KW-1185">Reference proteome</keyword>
<feature type="transmembrane region" description="Helical" evidence="8">
    <location>
        <begin position="349"/>
        <end position="367"/>
    </location>
</feature>
<feature type="non-terminal residue" evidence="9">
    <location>
        <position position="1"/>
    </location>
</feature>
<evidence type="ECO:0000256" key="7">
    <source>
        <dbReference type="SAM" id="MobiDB-lite"/>
    </source>
</evidence>
<keyword evidence="3" id="KW-0762">Sugar transport</keyword>
<feature type="transmembrane region" description="Helical" evidence="8">
    <location>
        <begin position="250"/>
        <end position="273"/>
    </location>
</feature>
<feature type="compositionally biased region" description="Polar residues" evidence="7">
    <location>
        <begin position="57"/>
        <end position="69"/>
    </location>
</feature>
<feature type="transmembrane region" description="Helical" evidence="8">
    <location>
        <begin position="285"/>
        <end position="302"/>
    </location>
</feature>
<feature type="transmembrane region" description="Helical" evidence="8">
    <location>
        <begin position="155"/>
        <end position="177"/>
    </location>
</feature>
<evidence type="ECO:0000256" key="4">
    <source>
        <dbReference type="ARBA" id="ARBA00022692"/>
    </source>
</evidence>
<keyword evidence="5 8" id="KW-1133">Transmembrane helix</keyword>
<sequence>NSISQVFLLSNAKNCPQRLSMKSSQEQNSDTEMSSVCMEPSDSQRNLHHHHLHKQSPESGPVSSASATLTDSNSGVVKEPYMNPVLFKFLFVVGTLVYSSYTILVHLMEVDGAIPWSSSSMVLITEFTKLFLSLGLYLPEARRLGRFELPSPRGAVLYLVPALLYALNNNLAVYIQLQMDPATYQVLGNLKILTTAVLFRLIIKKPLSQIQWASLFVLFAAGVSNSWGGLQRSTGAPDINKASTLHITPLGLFMISAYCTVSGLAGVYTEYVLKKQPALNINMQNALLYVFGVAVNLLTFVVQARGRSDSSFDLFRGFTFLTWVLILSQAIGGMIMGVIMKFASNISKLFLVSAAMVLTTILSVLIFHLQLNIYFFLSLVFVVVAQYMYNM</sequence>
<dbReference type="Pfam" id="PF04142">
    <property type="entry name" value="Nuc_sug_transp"/>
    <property type="match status" value="1"/>
</dbReference>
<dbReference type="OrthoDB" id="419167at2759"/>
<keyword evidence="6 8" id="KW-0472">Membrane</keyword>
<dbReference type="EMBL" id="NIVC01000988">
    <property type="protein sequence ID" value="PAA73900.1"/>
    <property type="molecule type" value="Genomic_DNA"/>
</dbReference>
<protein>
    <recommendedName>
        <fullName evidence="11">UDP-sugar transporter protein SLC35A4</fullName>
    </recommendedName>
</protein>
<dbReference type="InterPro" id="IPR007271">
    <property type="entry name" value="Nuc_sug_transpt"/>
</dbReference>
<feature type="transmembrane region" description="Helical" evidence="8">
    <location>
        <begin position="210"/>
        <end position="230"/>
    </location>
</feature>